<dbReference type="SUPFAM" id="SSF53756">
    <property type="entry name" value="UDP-Glycosyltransferase/glycogen phosphorylase"/>
    <property type="match status" value="1"/>
</dbReference>
<dbReference type="Pfam" id="PF00534">
    <property type="entry name" value="Glycos_transf_1"/>
    <property type="match status" value="1"/>
</dbReference>
<dbReference type="PANTHER" id="PTHR12526">
    <property type="entry name" value="GLYCOSYLTRANSFERASE"/>
    <property type="match status" value="1"/>
</dbReference>
<protein>
    <submittedName>
        <fullName evidence="2">Glycosyltransferase</fullName>
    </submittedName>
</protein>
<dbReference type="EMBL" id="QRVJ01000025">
    <property type="protein sequence ID" value="RGS33943.1"/>
    <property type="molecule type" value="Genomic_DNA"/>
</dbReference>
<sequence>MNILFYSVWDISPQKGGTERITSTLCTEFRREGHKCYLVYKTNLDPNFELCEFDGKFKIGANTSDEDIIKYLLDNKINVIHIQSNFLFVRRIRKIRDINHLSLKIIFSHHFEPGWEERSVSMSDILLDVRQAITGFSKLVHIIRLFLYPINRLRISYLNHKYYRLSYENTDNVVLLSKYFFNKYMQYMKMTDVSKLRSIPNALSFNEFLPFIEISKKEKIVLIVSRLEETQKRISSALKIWVDLYSYTSVENWKLYIIGAGRYNEYYKKIVKKHRLTNVFFEGIRDPKPYYVKASLFMMTSESEGWGLTLTEAMQFGCVPIAFDNYDSLKDIIINDYNGVLVSRNQQSDYVDAMLSLMIDHSCRNLLAHQAINFSRKFAIKEVAHQWLNLYKE</sequence>
<keyword evidence="2" id="KW-0808">Transferase</keyword>
<feature type="domain" description="Glycosyl transferase family 1" evidence="1">
    <location>
        <begin position="212"/>
        <end position="367"/>
    </location>
</feature>
<dbReference type="InterPro" id="IPR001296">
    <property type="entry name" value="Glyco_trans_1"/>
</dbReference>
<gene>
    <name evidence="2" type="ORF">DWX97_20340</name>
</gene>
<dbReference type="AlphaFoldDB" id="A0A412IA76"/>
<dbReference type="PANTHER" id="PTHR12526:SF628">
    <property type="entry name" value="MANNOSYLGLUCOSYLGLYCERATE SYNTHASE"/>
    <property type="match status" value="1"/>
</dbReference>
<evidence type="ECO:0000313" key="2">
    <source>
        <dbReference type="EMBL" id="RGS33943.1"/>
    </source>
</evidence>
<dbReference type="Proteomes" id="UP000283341">
    <property type="component" value="Unassembled WGS sequence"/>
</dbReference>
<dbReference type="GO" id="GO:0016757">
    <property type="term" value="F:glycosyltransferase activity"/>
    <property type="evidence" value="ECO:0007669"/>
    <property type="project" value="InterPro"/>
</dbReference>
<dbReference type="Gene3D" id="3.40.50.2000">
    <property type="entry name" value="Glycogen Phosphorylase B"/>
    <property type="match status" value="2"/>
</dbReference>
<proteinExistence type="predicted"/>
<dbReference type="RefSeq" id="WP_118403477.1">
    <property type="nucleotide sequence ID" value="NZ_JADNFX010000071.1"/>
</dbReference>
<name>A0A412IA76_9BACE</name>
<organism evidence="2 3">
    <name type="scientific">Bacteroides cellulosilyticus</name>
    <dbReference type="NCBI Taxonomy" id="246787"/>
    <lineage>
        <taxon>Bacteria</taxon>
        <taxon>Pseudomonadati</taxon>
        <taxon>Bacteroidota</taxon>
        <taxon>Bacteroidia</taxon>
        <taxon>Bacteroidales</taxon>
        <taxon>Bacteroidaceae</taxon>
        <taxon>Bacteroides</taxon>
    </lineage>
</organism>
<evidence type="ECO:0000259" key="1">
    <source>
        <dbReference type="Pfam" id="PF00534"/>
    </source>
</evidence>
<evidence type="ECO:0000313" key="3">
    <source>
        <dbReference type="Proteomes" id="UP000283341"/>
    </source>
</evidence>
<accession>A0A412IA76</accession>
<comment type="caution">
    <text evidence="2">The sequence shown here is derived from an EMBL/GenBank/DDBJ whole genome shotgun (WGS) entry which is preliminary data.</text>
</comment>
<reference evidence="2 3" key="1">
    <citation type="submission" date="2018-08" db="EMBL/GenBank/DDBJ databases">
        <title>A genome reference for cultivated species of the human gut microbiota.</title>
        <authorList>
            <person name="Zou Y."/>
            <person name="Xue W."/>
            <person name="Luo G."/>
        </authorList>
    </citation>
    <scope>NUCLEOTIDE SEQUENCE [LARGE SCALE GENOMIC DNA]</scope>
    <source>
        <strain evidence="2 3">AF22-3AC</strain>
    </source>
</reference>